<evidence type="ECO:0000256" key="1">
    <source>
        <dbReference type="SAM" id="MobiDB-lite"/>
    </source>
</evidence>
<feature type="region of interest" description="Disordered" evidence="1">
    <location>
        <begin position="1"/>
        <end position="28"/>
    </location>
</feature>
<evidence type="ECO:0000313" key="2">
    <source>
        <dbReference type="EMBL" id="EAX74633.1"/>
    </source>
</evidence>
<evidence type="ECO:0000313" key="3">
    <source>
        <dbReference type="Proteomes" id="UP000001542"/>
    </source>
</evidence>
<dbReference type="InParanoid" id="A2H7I4"/>
<organism evidence="2 3">
    <name type="scientific">Trichomonas vaginalis (strain ATCC PRA-98 / G3)</name>
    <dbReference type="NCBI Taxonomy" id="412133"/>
    <lineage>
        <taxon>Eukaryota</taxon>
        <taxon>Metamonada</taxon>
        <taxon>Parabasalia</taxon>
        <taxon>Trichomonadida</taxon>
        <taxon>Trichomonadidae</taxon>
        <taxon>Trichomonas</taxon>
    </lineage>
</organism>
<dbReference type="EMBL" id="DS127811">
    <property type="protein sequence ID" value="EAX74633.1"/>
    <property type="molecule type" value="Genomic_DNA"/>
</dbReference>
<dbReference type="VEuPathDB" id="TrichDB:TVAG_312020"/>
<sequence>MIGSLGTPETKNGFAESLISRGQMKRPSADGFSGALRLPFVMIGSLGTPETKNGFAESLISRGQMKRPLLMDSQEP</sequence>
<proteinExistence type="predicted"/>
<accession>A2H7I4</accession>
<protein>
    <submittedName>
        <fullName evidence="2">Uncharacterized protein</fullName>
    </submittedName>
</protein>
<name>A2H7I4_TRIV3</name>
<dbReference type="AlphaFoldDB" id="A2H7I4"/>
<reference evidence="2" key="2">
    <citation type="journal article" date="2007" name="Science">
        <title>Draft genome sequence of the sexually transmitted pathogen Trichomonas vaginalis.</title>
        <authorList>
            <person name="Carlton J.M."/>
            <person name="Hirt R.P."/>
            <person name="Silva J.C."/>
            <person name="Delcher A.L."/>
            <person name="Schatz M."/>
            <person name="Zhao Q."/>
            <person name="Wortman J.R."/>
            <person name="Bidwell S.L."/>
            <person name="Alsmark U.C.M."/>
            <person name="Besteiro S."/>
            <person name="Sicheritz-Ponten T."/>
            <person name="Noel C.J."/>
            <person name="Dacks J.B."/>
            <person name="Foster P.G."/>
            <person name="Simillion C."/>
            <person name="Van de Peer Y."/>
            <person name="Miranda-Saavedra D."/>
            <person name="Barton G.J."/>
            <person name="Westrop G.D."/>
            <person name="Mueller S."/>
            <person name="Dessi D."/>
            <person name="Fiori P.L."/>
            <person name="Ren Q."/>
            <person name="Paulsen I."/>
            <person name="Zhang H."/>
            <person name="Bastida-Corcuera F.D."/>
            <person name="Simoes-Barbosa A."/>
            <person name="Brown M.T."/>
            <person name="Hayes R.D."/>
            <person name="Mukherjee M."/>
            <person name="Okumura C.Y."/>
            <person name="Schneider R."/>
            <person name="Smith A.J."/>
            <person name="Vanacova S."/>
            <person name="Villalvazo M."/>
            <person name="Haas B.J."/>
            <person name="Pertea M."/>
            <person name="Feldblyum T.V."/>
            <person name="Utterback T.R."/>
            <person name="Shu C.L."/>
            <person name="Osoegawa K."/>
            <person name="de Jong P.J."/>
            <person name="Hrdy I."/>
            <person name="Horvathova L."/>
            <person name="Zubacova Z."/>
            <person name="Dolezal P."/>
            <person name="Malik S.B."/>
            <person name="Logsdon J.M. Jr."/>
            <person name="Henze K."/>
            <person name="Gupta A."/>
            <person name="Wang C.C."/>
            <person name="Dunne R.L."/>
            <person name="Upcroft J.A."/>
            <person name="Upcroft P."/>
            <person name="White O."/>
            <person name="Salzberg S.L."/>
            <person name="Tang P."/>
            <person name="Chiu C.-H."/>
            <person name="Lee Y.-S."/>
            <person name="Embley T.M."/>
            <person name="Coombs G.H."/>
            <person name="Mottram J.C."/>
            <person name="Tachezy J."/>
            <person name="Fraser-Liggett C.M."/>
            <person name="Johnson P.J."/>
        </authorList>
    </citation>
    <scope>NUCLEOTIDE SEQUENCE [LARGE SCALE GENOMIC DNA]</scope>
    <source>
        <strain evidence="2">G3</strain>
    </source>
</reference>
<dbReference type="Proteomes" id="UP000001542">
    <property type="component" value="Unassembled WGS sequence"/>
</dbReference>
<keyword evidence="3" id="KW-1185">Reference proteome</keyword>
<gene>
    <name evidence="2" type="ORF">TVAG_312020</name>
</gene>
<reference evidence="2" key="1">
    <citation type="submission" date="2006-10" db="EMBL/GenBank/DDBJ databases">
        <authorList>
            <person name="Amadeo P."/>
            <person name="Zhao Q."/>
            <person name="Wortman J."/>
            <person name="Fraser-Liggett C."/>
            <person name="Carlton J."/>
        </authorList>
    </citation>
    <scope>NUCLEOTIDE SEQUENCE</scope>
    <source>
        <strain evidence="2">G3</strain>
    </source>
</reference>